<dbReference type="NCBIfam" id="TIGR00756">
    <property type="entry name" value="PPR"/>
    <property type="match status" value="3"/>
</dbReference>
<name>A0A7J6VY43_THATH</name>
<feature type="repeat" description="PPR" evidence="3">
    <location>
        <begin position="74"/>
        <end position="108"/>
    </location>
</feature>
<feature type="repeat" description="PPR" evidence="3">
    <location>
        <begin position="277"/>
        <end position="311"/>
    </location>
</feature>
<feature type="repeat" description="PPR" evidence="3">
    <location>
        <begin position="176"/>
        <end position="210"/>
    </location>
</feature>
<dbReference type="EMBL" id="JABWDY010025031">
    <property type="protein sequence ID" value="KAF5189771.1"/>
    <property type="molecule type" value="Genomic_DNA"/>
</dbReference>
<dbReference type="PROSITE" id="PS51375">
    <property type="entry name" value="PPR"/>
    <property type="match status" value="3"/>
</dbReference>
<dbReference type="AlphaFoldDB" id="A0A7J6VY43"/>
<evidence type="ECO:0000313" key="4">
    <source>
        <dbReference type="EMBL" id="KAF5189771.1"/>
    </source>
</evidence>
<dbReference type="FunFam" id="1.25.40.10:FF:000031">
    <property type="entry name" value="Pentatricopeptide repeat-containing protein mitochondrial"/>
    <property type="match status" value="1"/>
</dbReference>
<dbReference type="InterPro" id="IPR011990">
    <property type="entry name" value="TPR-like_helical_dom_sf"/>
</dbReference>
<dbReference type="Proteomes" id="UP000554482">
    <property type="component" value="Unassembled WGS sequence"/>
</dbReference>
<dbReference type="GO" id="GO:0009451">
    <property type="term" value="P:RNA modification"/>
    <property type="evidence" value="ECO:0007669"/>
    <property type="project" value="InterPro"/>
</dbReference>
<proteinExistence type="inferred from homology"/>
<dbReference type="Pfam" id="PF20431">
    <property type="entry name" value="E_motif"/>
    <property type="match status" value="1"/>
</dbReference>
<dbReference type="InterPro" id="IPR046960">
    <property type="entry name" value="PPR_At4g14850-like_plant"/>
</dbReference>
<sequence length="505" mass="56710">MRRNGTIPDVHTYIMVLKSCSKSKYEYPNQIHADIIKFGVYGDTFLMNSLIKAYASVGYFNLAGKVFDEIQDKDVISWTALIDGYVKNGLPKKGLDCFMKMWYVGVEVDERTIVSALCAVGMLGYLWIGRWIHGFYVECGRVYRDVYVGGALVDMYAKCGWCDDARKVADEMPERNTVSWSALIAGYVQGNRFKEALLVFQDMLLEQVEPNQTTLSSVLTACAQLGALVQGRWVHEFIDKNELGVNVIIGTTMIDMYSKCGCIQEAFLVFQKLSNKNVYAWTTMITGLALHGYASSSLILFSQMLTTGVKPNEITLLGVLSACCHGGLVDEGRRIFKSMLPIYGIEPNMNHYGCMVDLLGRAGYLDESLDLIRSMPMDVSSGVWGALFGACMIHKSYELGEQVGTHLIKLQPHHSGRYMLLANLYSVCKRWEEAAHVRKLMKEKGVNKKPGWSLIEVNGAIHEFVASCDIHPQSEDIHEILDAINLQLKRVWYEPNITDAPFDQI</sequence>
<evidence type="ECO:0000256" key="2">
    <source>
        <dbReference type="ARBA" id="ARBA00061659"/>
    </source>
</evidence>
<reference evidence="4 5" key="1">
    <citation type="submission" date="2020-06" db="EMBL/GenBank/DDBJ databases">
        <title>Transcriptomic and genomic resources for Thalictrum thalictroides and T. hernandezii: Facilitating candidate gene discovery in an emerging model plant lineage.</title>
        <authorList>
            <person name="Arias T."/>
            <person name="Riano-Pachon D.M."/>
            <person name="Di Stilio V.S."/>
        </authorList>
    </citation>
    <scope>NUCLEOTIDE SEQUENCE [LARGE SCALE GENOMIC DNA]</scope>
    <source>
        <strain evidence="5">cv. WT478/WT964</strain>
        <tissue evidence="4">Leaves</tissue>
    </source>
</reference>
<organism evidence="4 5">
    <name type="scientific">Thalictrum thalictroides</name>
    <name type="common">Rue-anemone</name>
    <name type="synonym">Anemone thalictroides</name>
    <dbReference type="NCBI Taxonomy" id="46969"/>
    <lineage>
        <taxon>Eukaryota</taxon>
        <taxon>Viridiplantae</taxon>
        <taxon>Streptophyta</taxon>
        <taxon>Embryophyta</taxon>
        <taxon>Tracheophyta</taxon>
        <taxon>Spermatophyta</taxon>
        <taxon>Magnoliopsida</taxon>
        <taxon>Ranunculales</taxon>
        <taxon>Ranunculaceae</taxon>
        <taxon>Thalictroideae</taxon>
        <taxon>Thalictrum</taxon>
    </lineage>
</organism>
<dbReference type="FunFam" id="1.25.40.10:FF:000280">
    <property type="entry name" value="Pentatricopeptide repeat-containing protein"/>
    <property type="match status" value="1"/>
</dbReference>
<dbReference type="FunFam" id="1.25.40.10:FF:000309">
    <property type="entry name" value="Pentatricopeptide repeat-containing protein, chloroplastic"/>
    <property type="match status" value="1"/>
</dbReference>
<protein>
    <submittedName>
        <fullName evidence="4">Pentatricopeptide repeat-containing protein</fullName>
    </submittedName>
</protein>
<evidence type="ECO:0000313" key="5">
    <source>
        <dbReference type="Proteomes" id="UP000554482"/>
    </source>
</evidence>
<dbReference type="PANTHER" id="PTHR47926:SF463">
    <property type="entry name" value="PENTATRICOPEPTIDE REPEAT-CONTAINING PROTEIN"/>
    <property type="match status" value="1"/>
</dbReference>
<dbReference type="Pfam" id="PF13041">
    <property type="entry name" value="PPR_2"/>
    <property type="match status" value="2"/>
</dbReference>
<dbReference type="InterPro" id="IPR046848">
    <property type="entry name" value="E_motif"/>
</dbReference>
<dbReference type="Gene3D" id="1.25.40.10">
    <property type="entry name" value="Tetratricopeptide repeat domain"/>
    <property type="match status" value="3"/>
</dbReference>
<gene>
    <name evidence="4" type="ORF">FRX31_020643</name>
</gene>
<dbReference type="PANTHER" id="PTHR47926">
    <property type="entry name" value="PENTATRICOPEPTIDE REPEAT-CONTAINING PROTEIN"/>
    <property type="match status" value="1"/>
</dbReference>
<comment type="caution">
    <text evidence="4">The sequence shown here is derived from an EMBL/GenBank/DDBJ whole genome shotgun (WGS) entry which is preliminary data.</text>
</comment>
<dbReference type="InterPro" id="IPR002885">
    <property type="entry name" value="PPR_rpt"/>
</dbReference>
<accession>A0A7J6VY43</accession>
<evidence type="ECO:0000256" key="3">
    <source>
        <dbReference type="PROSITE-ProRule" id="PRU00708"/>
    </source>
</evidence>
<evidence type="ECO:0000256" key="1">
    <source>
        <dbReference type="ARBA" id="ARBA00022737"/>
    </source>
</evidence>
<dbReference type="GO" id="GO:0003723">
    <property type="term" value="F:RNA binding"/>
    <property type="evidence" value="ECO:0007669"/>
    <property type="project" value="InterPro"/>
</dbReference>
<keyword evidence="5" id="KW-1185">Reference proteome</keyword>
<comment type="similarity">
    <text evidence="2">Belongs to the PPR family. PCMP-E subfamily.</text>
</comment>
<dbReference type="Pfam" id="PF01535">
    <property type="entry name" value="PPR"/>
    <property type="match status" value="3"/>
</dbReference>
<dbReference type="OrthoDB" id="1928216at2759"/>
<dbReference type="SUPFAM" id="SSF48452">
    <property type="entry name" value="TPR-like"/>
    <property type="match status" value="1"/>
</dbReference>
<keyword evidence="1" id="KW-0677">Repeat</keyword>